<evidence type="ECO:0000256" key="2">
    <source>
        <dbReference type="ARBA" id="ARBA00022448"/>
    </source>
</evidence>
<protein>
    <submittedName>
        <fullName evidence="9">Uncharacterized protein</fullName>
    </submittedName>
</protein>
<dbReference type="InterPro" id="IPR056536">
    <property type="entry name" value="TPR_NUP160_C"/>
</dbReference>
<dbReference type="Pfam" id="PF23347">
    <property type="entry name" value="TPR_Nup160_C"/>
    <property type="match status" value="1"/>
</dbReference>
<dbReference type="Pfam" id="PF23354">
    <property type="entry name" value="TPR_NUP160_120_M"/>
    <property type="match status" value="1"/>
</dbReference>
<evidence type="ECO:0000256" key="1">
    <source>
        <dbReference type="ARBA" id="ARBA00004123"/>
    </source>
</evidence>
<dbReference type="PANTHER" id="PTHR21286:SF0">
    <property type="entry name" value="NUCLEAR PORE COMPLEX PROTEIN NUP160"/>
    <property type="match status" value="1"/>
</dbReference>
<name>A0A433T8L0_ELYCH</name>
<dbReference type="InterPro" id="IPR059141">
    <property type="entry name" value="Beta-prop_Nup120_160"/>
</dbReference>
<evidence type="ECO:0000256" key="4">
    <source>
        <dbReference type="SAM" id="MobiDB-lite"/>
    </source>
</evidence>
<evidence type="ECO:0000259" key="5">
    <source>
        <dbReference type="Pfam" id="PF11715"/>
    </source>
</evidence>
<organism evidence="9 10">
    <name type="scientific">Elysia chlorotica</name>
    <name type="common">Eastern emerald elysia</name>
    <name type="synonym">Sea slug</name>
    <dbReference type="NCBI Taxonomy" id="188477"/>
    <lineage>
        <taxon>Eukaryota</taxon>
        <taxon>Metazoa</taxon>
        <taxon>Spiralia</taxon>
        <taxon>Lophotrochozoa</taxon>
        <taxon>Mollusca</taxon>
        <taxon>Gastropoda</taxon>
        <taxon>Heterobranchia</taxon>
        <taxon>Euthyneura</taxon>
        <taxon>Panpulmonata</taxon>
        <taxon>Sacoglossa</taxon>
        <taxon>Placobranchoidea</taxon>
        <taxon>Plakobranchidae</taxon>
        <taxon>Elysia</taxon>
    </lineage>
</organism>
<dbReference type="InterPro" id="IPR021717">
    <property type="entry name" value="Nucleoporin_Nup160"/>
</dbReference>
<dbReference type="PANTHER" id="PTHR21286">
    <property type="entry name" value="NUCLEAR PORE COMPLEX PROTEIN NUP160"/>
    <property type="match status" value="1"/>
</dbReference>
<evidence type="ECO:0000256" key="3">
    <source>
        <dbReference type="ARBA" id="ARBA00023242"/>
    </source>
</evidence>
<comment type="caution">
    <text evidence="9">The sequence shown here is derived from an EMBL/GenBank/DDBJ whole genome shotgun (WGS) entry which is preliminary data.</text>
</comment>
<dbReference type="GO" id="GO:0005643">
    <property type="term" value="C:nuclear pore"/>
    <property type="evidence" value="ECO:0007669"/>
    <property type="project" value="TreeGrafter"/>
</dbReference>
<dbReference type="Proteomes" id="UP000271974">
    <property type="component" value="Unassembled WGS sequence"/>
</dbReference>
<dbReference type="GO" id="GO:0017056">
    <property type="term" value="F:structural constituent of nuclear pore"/>
    <property type="evidence" value="ECO:0007669"/>
    <property type="project" value="TreeGrafter"/>
</dbReference>
<keyword evidence="10" id="KW-1185">Reference proteome</keyword>
<keyword evidence="2" id="KW-0813">Transport</keyword>
<dbReference type="InterPro" id="IPR056535">
    <property type="entry name" value="TPR_NUP160_M"/>
</dbReference>
<evidence type="ECO:0000313" key="10">
    <source>
        <dbReference type="Proteomes" id="UP000271974"/>
    </source>
</evidence>
<dbReference type="Pfam" id="PF11715">
    <property type="entry name" value="Beta-prop_Nup120_160"/>
    <property type="match status" value="1"/>
</dbReference>
<feature type="domain" description="NUP160 C-terminal TPR" evidence="7">
    <location>
        <begin position="1150"/>
        <end position="1412"/>
    </location>
</feature>
<evidence type="ECO:0000259" key="7">
    <source>
        <dbReference type="Pfam" id="PF23347"/>
    </source>
</evidence>
<feature type="domain" description="NUP160 helical" evidence="6">
    <location>
        <begin position="568"/>
        <end position="792"/>
    </location>
</feature>
<evidence type="ECO:0000259" key="6">
    <source>
        <dbReference type="Pfam" id="PF23345"/>
    </source>
</evidence>
<evidence type="ECO:0000259" key="8">
    <source>
        <dbReference type="Pfam" id="PF23354"/>
    </source>
</evidence>
<proteinExistence type="predicted"/>
<gene>
    <name evidence="9" type="ORF">EGW08_014311</name>
</gene>
<feature type="region of interest" description="Disordered" evidence="4">
    <location>
        <begin position="1120"/>
        <end position="1139"/>
    </location>
</feature>
<dbReference type="InterPro" id="IPR056547">
    <property type="entry name" value="NUP160_helical"/>
</dbReference>
<reference evidence="9 10" key="1">
    <citation type="submission" date="2019-01" db="EMBL/GenBank/DDBJ databases">
        <title>A draft genome assembly of the solar-powered sea slug Elysia chlorotica.</title>
        <authorList>
            <person name="Cai H."/>
            <person name="Li Q."/>
            <person name="Fang X."/>
            <person name="Li J."/>
            <person name="Curtis N.E."/>
            <person name="Altenburger A."/>
            <person name="Shibata T."/>
            <person name="Feng M."/>
            <person name="Maeda T."/>
            <person name="Schwartz J.A."/>
            <person name="Shigenobu S."/>
            <person name="Lundholm N."/>
            <person name="Nishiyama T."/>
            <person name="Yang H."/>
            <person name="Hasebe M."/>
            <person name="Li S."/>
            <person name="Pierce S.K."/>
            <person name="Wang J."/>
        </authorList>
    </citation>
    <scope>NUCLEOTIDE SEQUENCE [LARGE SCALE GENOMIC DNA]</scope>
    <source>
        <strain evidence="9">EC2010</strain>
        <tissue evidence="9">Whole organism of an adult</tissue>
    </source>
</reference>
<dbReference type="Pfam" id="PF23345">
    <property type="entry name" value="NUP160_helical"/>
    <property type="match status" value="1"/>
</dbReference>
<sequence>MFREVTVPANNSSRWKSITICTGASASTLQDIKVPESCGGYSYLDSGLAASGARNRFIYWRTYQDVLELVEESMDTTLSGNMVRYRFQDSPILPNVSIHESRGSVVVLVPTVASIHRLVFPHPSRMVRQQTFVLTQQVTSSIFYDASLPDDQKNQFLLAPGGSINAQLVRAASFVTEEGHALFAMATTTGTILLVTMPPLGIDGAIVQQELSCSSVMKKLWKGLIPGTMRGNQPAGESALSLELMLFGSDVYVFTACRDFRIRVWSTKTKECVLVENLLDYTSEEAEDSANPVSYSGSGHVLKTVLGGNSNGICIYLSLTDKMKFVFLTPVVINGRLKMEHLTTLAKSPLEDLVDFVVTDTFLLSLWTTQAGDTQVQAISLAQQEDSQISEWESVHLSEALDQVIVPQNRDPREFFLTKIFSPGLFSAQDIVRALSVYRRCAAPAVESEAFFNMCALQEEVTNAVDTEIRNSVSDYEVEEEAYMDIQREQWEKFYSCCYQYNQVGGKAKGLFADPITGLFGIIKKSTFSVLRPCDRTEMLYLSPTSRLPETVIESEGLAGDDVSAAQFADDLRLVCDAVQLISSQIPPDVSVSFYTNLQSLQEPEDLITNLCLQLSCDAEVMDGLVRLVSKMTSPVSALEAVFNMLQVVDDLGSDLMETAEAVGHAHYSHLFSGSLGVSTLTQSFQQLVSLRFGLARDLTLFINIVTNLRERVGLDPSVLDTFLNELLPTGVHLLRCYKLLVWVSEALGTLSSYNTQDINLRQLESLNITEKSPATPSSGSGSQLTHLLRLFLEQVGGEQVRRRLAAVGEGSQAVWAEDFQQFLLTLSVLIWPASEDTILPEFLVRSCQYLRLEEYVHLLTPWCTWNEGSRAFFLGLAYLHFDEPVKAVKLFMDASDGLATESFLLDKLLQTEETDYTSLQILYYLKIIKQLEEHGLPDLVITMATQAINKAKPDDPNLPTLQSKIFMQHLELGHNQEAFTAMMNNPNTERRKDCLRQFLIVMCERGHLADLVSFDYGDLEEEVVYILENRARSVDLSTHDYYSLLYSFFTYRENHRKAGRVMYERGLRLSQEVPGLRSLQQQAQSYLAALNSLYLVQPEYAWIVKPVLRQSLPHRAEDDSAEIRRSVKHDADGRQKDRQMGPKKLEILELADLQRNYLLLDVRLRLIRNQPDSALVSGPMPSPEEILSLLCTAGLYDMAVSVTLTFSLQRETVLASIALRCISLATTAGPTFKSAGQDASSAAWEWLRENNIPPCGARESTAADKAWSLLQSYLSKLEDGSGRCHKCVAHTLLSQSFHLPTWLVNSFKRLDVSSLLRVYLTFDLLSEAAELICDYLEGVTDSLTGADEPAFGLKGQDVPRSLSVWVPYSSVDQLLAVLREADTPTHSAMYQKVKDKLDKYQTKSSEISHEISAY</sequence>
<feature type="domain" description="NUP160 middle TPR" evidence="8">
    <location>
        <begin position="832"/>
        <end position="1096"/>
    </location>
</feature>
<evidence type="ECO:0000313" key="9">
    <source>
        <dbReference type="EMBL" id="RUS77937.1"/>
    </source>
</evidence>
<comment type="subcellular location">
    <subcellularLocation>
        <location evidence="1">Nucleus</location>
    </subcellularLocation>
</comment>
<feature type="domain" description="Nucleoporin Nup120/160 beta-propeller" evidence="5">
    <location>
        <begin position="56"/>
        <end position="538"/>
    </location>
</feature>
<keyword evidence="3" id="KW-0539">Nucleus</keyword>
<dbReference type="EMBL" id="RQTK01000542">
    <property type="protein sequence ID" value="RUS77937.1"/>
    <property type="molecule type" value="Genomic_DNA"/>
</dbReference>
<dbReference type="OrthoDB" id="67716at2759"/>
<dbReference type="STRING" id="188477.A0A433T8L0"/>
<accession>A0A433T8L0</accession>